<dbReference type="EMBL" id="VOHK01000004">
    <property type="protein sequence ID" value="TWT20314.1"/>
    <property type="molecule type" value="Genomic_DNA"/>
</dbReference>
<dbReference type="RefSeq" id="WP_146388050.1">
    <property type="nucleotide sequence ID" value="NZ_VOHK01000004.1"/>
</dbReference>
<evidence type="ECO:0000313" key="1">
    <source>
        <dbReference type="EMBL" id="TWT20314.1"/>
    </source>
</evidence>
<dbReference type="Proteomes" id="UP000319980">
    <property type="component" value="Unassembled WGS sequence"/>
</dbReference>
<gene>
    <name evidence="1" type="ORF">FQY83_11330</name>
</gene>
<dbReference type="AlphaFoldDB" id="A0A5C5U347"/>
<reference evidence="1 2" key="1">
    <citation type="journal article" date="2008" name="Int. J. Syst. Evol. Microbiol.">
        <title>Luteimonas marina sp. nov., isolated from seawater.</title>
        <authorList>
            <person name="Baik K.S."/>
            <person name="Park S.C."/>
            <person name="Kim M.S."/>
            <person name="Kim E.M."/>
            <person name="Park C."/>
            <person name="Chun J."/>
            <person name="Seong C.N."/>
        </authorList>
    </citation>
    <scope>NUCLEOTIDE SEQUENCE [LARGE SCALE GENOMIC DNA]</scope>
    <source>
        <strain evidence="1 2">FR1330</strain>
    </source>
</reference>
<keyword evidence="2" id="KW-1185">Reference proteome</keyword>
<name>A0A5C5U347_9GAMM</name>
<protein>
    <submittedName>
        <fullName evidence="1">Uncharacterized protein</fullName>
    </submittedName>
</protein>
<organism evidence="1 2">
    <name type="scientific">Luteimonas marina</name>
    <dbReference type="NCBI Taxonomy" id="488485"/>
    <lineage>
        <taxon>Bacteria</taxon>
        <taxon>Pseudomonadati</taxon>
        <taxon>Pseudomonadota</taxon>
        <taxon>Gammaproteobacteria</taxon>
        <taxon>Lysobacterales</taxon>
        <taxon>Lysobacteraceae</taxon>
        <taxon>Luteimonas</taxon>
    </lineage>
</organism>
<evidence type="ECO:0000313" key="2">
    <source>
        <dbReference type="Proteomes" id="UP000319980"/>
    </source>
</evidence>
<accession>A0A5C5U347</accession>
<comment type="caution">
    <text evidence="1">The sequence shown here is derived from an EMBL/GenBank/DDBJ whole genome shotgun (WGS) entry which is preliminary data.</text>
</comment>
<sequence>MPQQAARADAICAWPFNQDGKNTDPCAEGLNRDRASNALGIRLAAAHDNRTMAGFKDGAALAARY</sequence>
<proteinExistence type="predicted"/>